<protein>
    <recommendedName>
        <fullName evidence="1">Photolyase/cryptochrome alpha/beta domain-containing protein</fullName>
    </recommendedName>
</protein>
<dbReference type="RefSeq" id="WP_080680735.1">
    <property type="nucleotide sequence ID" value="NZ_CP033367.1"/>
</dbReference>
<organism evidence="2 3">
    <name type="scientific">Mesorhizobium loti R88b</name>
    <dbReference type="NCBI Taxonomy" id="935548"/>
    <lineage>
        <taxon>Bacteria</taxon>
        <taxon>Pseudomonadati</taxon>
        <taxon>Pseudomonadota</taxon>
        <taxon>Alphaproteobacteria</taxon>
        <taxon>Hyphomicrobiales</taxon>
        <taxon>Phyllobacteriaceae</taxon>
        <taxon>Mesorhizobium</taxon>
    </lineage>
</organism>
<dbReference type="InterPro" id="IPR014729">
    <property type="entry name" value="Rossmann-like_a/b/a_fold"/>
</dbReference>
<dbReference type="EMBL" id="CP033367">
    <property type="protein sequence ID" value="QKD03508.1"/>
    <property type="molecule type" value="Genomic_DNA"/>
</dbReference>
<dbReference type="Pfam" id="PF00875">
    <property type="entry name" value="DNA_photolyase"/>
    <property type="match status" value="1"/>
</dbReference>
<dbReference type="PROSITE" id="PS51645">
    <property type="entry name" value="PHR_CRY_ALPHA_BETA"/>
    <property type="match status" value="1"/>
</dbReference>
<dbReference type="AlphaFoldDB" id="A0A6M7WUF4"/>
<dbReference type="SUPFAM" id="SSF52425">
    <property type="entry name" value="Cryptochrome/photolyase, N-terminal domain"/>
    <property type="match status" value="1"/>
</dbReference>
<dbReference type="Proteomes" id="UP000503017">
    <property type="component" value="Chromosome"/>
</dbReference>
<dbReference type="InterPro" id="IPR036155">
    <property type="entry name" value="Crypto/Photolyase_N_sf"/>
</dbReference>
<reference evidence="2 3" key="1">
    <citation type="submission" date="2018-10" db="EMBL/GenBank/DDBJ databases">
        <authorList>
            <person name="Perry B.J."/>
            <person name="Sullivan J.T."/>
            <person name="Murphy R.J.T."/>
            <person name="Ramsay J.P."/>
            <person name="Ronson C.W."/>
        </authorList>
    </citation>
    <scope>NUCLEOTIDE SEQUENCE [LARGE SCALE GENOMIC DNA]</scope>
    <source>
        <strain evidence="2 3">R88b</strain>
    </source>
</reference>
<evidence type="ECO:0000313" key="3">
    <source>
        <dbReference type="Proteomes" id="UP000503017"/>
    </source>
</evidence>
<sequence length="95" mass="10577">MALRQATDANDSRPIIVLFRNDLRILNNRTLSSAVDAGSPLILLFILDEGLQDSRLAGEARRGWLHRSPPRPAISASLLWTALETASFCRAKRNH</sequence>
<accession>A0A6M7WUF4</accession>
<dbReference type="InterPro" id="IPR006050">
    <property type="entry name" value="DNA_photolyase_N"/>
</dbReference>
<evidence type="ECO:0000259" key="1">
    <source>
        <dbReference type="PROSITE" id="PS51645"/>
    </source>
</evidence>
<name>A0A6M7WUF4_RHILI</name>
<evidence type="ECO:0000313" key="2">
    <source>
        <dbReference type="EMBL" id="QKD03508.1"/>
    </source>
</evidence>
<gene>
    <name evidence="2" type="ORF">EB235_20075</name>
</gene>
<dbReference type="Gene3D" id="3.40.50.620">
    <property type="entry name" value="HUPs"/>
    <property type="match status" value="1"/>
</dbReference>
<proteinExistence type="predicted"/>
<feature type="domain" description="Photolyase/cryptochrome alpha/beta" evidence="1">
    <location>
        <begin position="13"/>
        <end position="95"/>
    </location>
</feature>